<dbReference type="SUPFAM" id="SSF57863">
    <property type="entry name" value="ArfGap/RecO-like zinc finger"/>
    <property type="match status" value="1"/>
</dbReference>
<dbReference type="PANTHER" id="PTHR33991:SF1">
    <property type="entry name" value="DNA REPAIR PROTEIN RECO"/>
    <property type="match status" value="1"/>
</dbReference>
<proteinExistence type="inferred from homology"/>
<evidence type="ECO:0000313" key="9">
    <source>
        <dbReference type="EMBL" id="MBB2175897.1"/>
    </source>
</evidence>
<evidence type="ECO:0000256" key="3">
    <source>
        <dbReference type="ARBA" id="ARBA00022763"/>
    </source>
</evidence>
<comment type="function">
    <text evidence="7">Involved in DNA repair and RecF pathway recombination.</text>
</comment>
<name>A0A7W4J741_9PROT</name>
<evidence type="ECO:0000256" key="6">
    <source>
        <dbReference type="ARBA" id="ARBA00033409"/>
    </source>
</evidence>
<reference evidence="9 10" key="1">
    <citation type="submission" date="2020-04" db="EMBL/GenBank/DDBJ databases">
        <title>Description of novel Gluconacetobacter.</title>
        <authorList>
            <person name="Sombolestani A."/>
        </authorList>
    </citation>
    <scope>NUCLEOTIDE SEQUENCE [LARGE SCALE GENOMIC DNA]</scope>
    <source>
        <strain evidence="9 10">LMG 21312</strain>
    </source>
</reference>
<dbReference type="Pfam" id="PF11967">
    <property type="entry name" value="RecO_N"/>
    <property type="match status" value="1"/>
</dbReference>
<dbReference type="GO" id="GO:0006310">
    <property type="term" value="P:DNA recombination"/>
    <property type="evidence" value="ECO:0007669"/>
    <property type="project" value="UniProtKB-UniRule"/>
</dbReference>
<dbReference type="PANTHER" id="PTHR33991">
    <property type="entry name" value="DNA REPAIR PROTEIN RECO"/>
    <property type="match status" value="1"/>
</dbReference>
<dbReference type="EMBL" id="JABEQH010000009">
    <property type="protein sequence ID" value="MBB2175897.1"/>
    <property type="molecule type" value="Genomic_DNA"/>
</dbReference>
<evidence type="ECO:0000313" key="10">
    <source>
        <dbReference type="Proteomes" id="UP000561066"/>
    </source>
</evidence>
<dbReference type="Gene3D" id="1.20.1440.120">
    <property type="entry name" value="Recombination protein O, C-terminal domain"/>
    <property type="match status" value="1"/>
</dbReference>
<dbReference type="InterPro" id="IPR042242">
    <property type="entry name" value="RecO_C"/>
</dbReference>
<comment type="caution">
    <text evidence="9">The sequence shown here is derived from an EMBL/GenBank/DDBJ whole genome shotgun (WGS) entry which is preliminary data.</text>
</comment>
<dbReference type="RefSeq" id="WP_182943124.1">
    <property type="nucleotide sequence ID" value="NZ_JABEQH010000009.1"/>
</dbReference>
<dbReference type="Pfam" id="PF02565">
    <property type="entry name" value="RecO_C"/>
    <property type="match status" value="1"/>
</dbReference>
<accession>A0A7W4J741</accession>
<gene>
    <name evidence="7 9" type="primary">recO</name>
    <name evidence="9" type="ORF">HLH21_08120</name>
</gene>
<dbReference type="InterPro" id="IPR012340">
    <property type="entry name" value="NA-bd_OB-fold"/>
</dbReference>
<dbReference type="AlphaFoldDB" id="A0A7W4J741"/>
<keyword evidence="4 7" id="KW-0233">DNA recombination</keyword>
<dbReference type="NCBIfam" id="TIGR00613">
    <property type="entry name" value="reco"/>
    <property type="match status" value="1"/>
</dbReference>
<evidence type="ECO:0000256" key="4">
    <source>
        <dbReference type="ARBA" id="ARBA00023172"/>
    </source>
</evidence>
<dbReference type="GO" id="GO:0043590">
    <property type="term" value="C:bacterial nucleoid"/>
    <property type="evidence" value="ECO:0007669"/>
    <property type="project" value="TreeGrafter"/>
</dbReference>
<protein>
    <recommendedName>
        <fullName evidence="2 7">DNA repair protein RecO</fullName>
    </recommendedName>
    <alternativeName>
        <fullName evidence="6 7">Recombination protein O</fullName>
    </alternativeName>
</protein>
<organism evidence="9 10">
    <name type="scientific">Gluconacetobacter johannae</name>
    <dbReference type="NCBI Taxonomy" id="112140"/>
    <lineage>
        <taxon>Bacteria</taxon>
        <taxon>Pseudomonadati</taxon>
        <taxon>Pseudomonadota</taxon>
        <taxon>Alphaproteobacteria</taxon>
        <taxon>Acetobacterales</taxon>
        <taxon>Acetobacteraceae</taxon>
        <taxon>Gluconacetobacter</taxon>
    </lineage>
</organism>
<evidence type="ECO:0000259" key="8">
    <source>
        <dbReference type="Pfam" id="PF11967"/>
    </source>
</evidence>
<evidence type="ECO:0000256" key="2">
    <source>
        <dbReference type="ARBA" id="ARBA00021310"/>
    </source>
</evidence>
<dbReference type="Proteomes" id="UP000561066">
    <property type="component" value="Unassembled WGS sequence"/>
</dbReference>
<evidence type="ECO:0000256" key="5">
    <source>
        <dbReference type="ARBA" id="ARBA00023204"/>
    </source>
</evidence>
<keyword evidence="10" id="KW-1185">Reference proteome</keyword>
<dbReference type="GO" id="GO:0006302">
    <property type="term" value="P:double-strand break repair"/>
    <property type="evidence" value="ECO:0007669"/>
    <property type="project" value="TreeGrafter"/>
</dbReference>
<dbReference type="InterPro" id="IPR037278">
    <property type="entry name" value="ARFGAP/RecO"/>
</dbReference>
<dbReference type="InterPro" id="IPR022572">
    <property type="entry name" value="DNA_rep/recomb_RecO_N"/>
</dbReference>
<dbReference type="SUPFAM" id="SSF50249">
    <property type="entry name" value="Nucleic acid-binding proteins"/>
    <property type="match status" value="1"/>
</dbReference>
<dbReference type="InterPro" id="IPR003717">
    <property type="entry name" value="RecO"/>
</dbReference>
<comment type="similarity">
    <text evidence="1 7">Belongs to the RecO family.</text>
</comment>
<sequence>MEWEAPALVLSAAPYGESSAIIHLLTEEHGVFHGLARGGTARANRALWQPGNLVKAAWRGRLADQLGALSAELVHGSAARLLSAPLALAMLASACAVADGSLPEREPCPRIFHLLTRFLSLLSLEPEMASWGGMAALLRWEASLLTDLGYGMDLSACAVTGQADGLAWVSPRTGRAVCDAGAGAWKARLLRLPPLFLDPSDPGTVRDWRDGLRLTGHFLARDAFGQHHRGLPAARLRLVDLVDAMPDGDAAGGG</sequence>
<dbReference type="Gene3D" id="2.40.50.140">
    <property type="entry name" value="Nucleic acid-binding proteins"/>
    <property type="match status" value="1"/>
</dbReference>
<dbReference type="HAMAP" id="MF_00201">
    <property type="entry name" value="RecO"/>
    <property type="match status" value="1"/>
</dbReference>
<evidence type="ECO:0000256" key="7">
    <source>
        <dbReference type="HAMAP-Rule" id="MF_00201"/>
    </source>
</evidence>
<keyword evidence="5 7" id="KW-0234">DNA repair</keyword>
<feature type="domain" description="DNA replication/recombination mediator RecO N-terminal" evidence="8">
    <location>
        <begin position="1"/>
        <end position="75"/>
    </location>
</feature>
<evidence type="ECO:0000256" key="1">
    <source>
        <dbReference type="ARBA" id="ARBA00007452"/>
    </source>
</evidence>
<keyword evidence="3 7" id="KW-0227">DNA damage</keyword>